<proteinExistence type="inferred from homology"/>
<feature type="transmembrane region" description="Helical" evidence="3">
    <location>
        <begin position="47"/>
        <end position="65"/>
    </location>
</feature>
<dbReference type="PANTHER" id="PTHR33365">
    <property type="entry name" value="YALI0B05434P"/>
    <property type="match status" value="1"/>
</dbReference>
<keyword evidence="5" id="KW-1185">Reference proteome</keyword>
<evidence type="ECO:0000256" key="1">
    <source>
        <dbReference type="ARBA" id="ARBA00035112"/>
    </source>
</evidence>
<dbReference type="GO" id="GO:0043386">
    <property type="term" value="P:mycotoxin biosynthetic process"/>
    <property type="evidence" value="ECO:0007669"/>
    <property type="project" value="InterPro"/>
</dbReference>
<organism evidence="4 5">
    <name type="scientific">Venturia nashicola</name>
    <dbReference type="NCBI Taxonomy" id="86259"/>
    <lineage>
        <taxon>Eukaryota</taxon>
        <taxon>Fungi</taxon>
        <taxon>Dikarya</taxon>
        <taxon>Ascomycota</taxon>
        <taxon>Pezizomycotina</taxon>
        <taxon>Dothideomycetes</taxon>
        <taxon>Pleosporomycetidae</taxon>
        <taxon>Venturiales</taxon>
        <taxon>Venturiaceae</taxon>
        <taxon>Venturia</taxon>
    </lineage>
</organism>
<keyword evidence="3" id="KW-0472">Membrane</keyword>
<comment type="similarity">
    <text evidence="1">Belongs to the ustYa family.</text>
</comment>
<evidence type="ECO:0000313" key="5">
    <source>
        <dbReference type="Proteomes" id="UP000298493"/>
    </source>
</evidence>
<gene>
    <name evidence="4" type="ORF">E6O75_ATG01276</name>
</gene>
<keyword evidence="3" id="KW-0812">Transmembrane</keyword>
<evidence type="ECO:0008006" key="6">
    <source>
        <dbReference type="Google" id="ProtNLM"/>
    </source>
</evidence>
<sequence>MSMSKEDLTSNERSSSSSQRLLPEEQDYDYEEFLRARKSSRWWLKPFLVHVVIFACYSFGFLAMYKQIRGQNCHPDFIFSPARKAIDYGLVHAENSLMKKSPYSGFPSPEGDAAWRELLKNSNIRITEEELRRLNRTSIQLQDGTGDFFGGLSAHHHLHCLKSARHVIWRDYYKIPEEPYMWAHLDHCLEDIRQAIMCNADFSIITYDWLPNFRRPWANFKVDGECVNWDKLDGWAGERFFSLFDQEALVHPELGISYPMIDGKLDLNSTMHPQSADIQALKLGTNPKDKYYAPPKGRSLP</sequence>
<evidence type="ECO:0000256" key="2">
    <source>
        <dbReference type="SAM" id="MobiDB-lite"/>
    </source>
</evidence>
<evidence type="ECO:0000256" key="3">
    <source>
        <dbReference type="SAM" id="Phobius"/>
    </source>
</evidence>
<protein>
    <recommendedName>
        <fullName evidence="6">Tat pathway signal sequence</fullName>
    </recommendedName>
</protein>
<evidence type="ECO:0000313" key="4">
    <source>
        <dbReference type="EMBL" id="TID26783.1"/>
    </source>
</evidence>
<dbReference type="PANTHER" id="PTHR33365:SF7">
    <property type="entry name" value="TAT PATHWAY SIGNAL SEQUENCE"/>
    <property type="match status" value="1"/>
</dbReference>
<dbReference type="AlphaFoldDB" id="A0A4Z1PE23"/>
<dbReference type="Pfam" id="PF11807">
    <property type="entry name" value="UstYa"/>
    <property type="match status" value="1"/>
</dbReference>
<feature type="region of interest" description="Disordered" evidence="2">
    <location>
        <begin position="1"/>
        <end position="22"/>
    </location>
</feature>
<accession>A0A4Z1PE23</accession>
<dbReference type="InterPro" id="IPR021765">
    <property type="entry name" value="UstYa-like"/>
</dbReference>
<keyword evidence="3" id="KW-1133">Transmembrane helix</keyword>
<comment type="caution">
    <text evidence="4">The sequence shown here is derived from an EMBL/GenBank/DDBJ whole genome shotgun (WGS) entry which is preliminary data.</text>
</comment>
<dbReference type="Proteomes" id="UP000298493">
    <property type="component" value="Unassembled WGS sequence"/>
</dbReference>
<name>A0A4Z1PE23_9PEZI</name>
<reference evidence="4 5" key="1">
    <citation type="submission" date="2019-04" db="EMBL/GenBank/DDBJ databases">
        <title>High contiguity whole genome sequence and gene annotation resource for two Venturia nashicola isolates.</title>
        <authorList>
            <person name="Prokchorchik M."/>
            <person name="Won K."/>
            <person name="Lee Y."/>
            <person name="Choi E.D."/>
            <person name="Segonzac C."/>
            <person name="Sohn K.H."/>
        </authorList>
    </citation>
    <scope>NUCLEOTIDE SEQUENCE [LARGE SCALE GENOMIC DNA]</scope>
    <source>
        <strain evidence="4 5">PRI2</strain>
    </source>
</reference>
<dbReference type="EMBL" id="SNSC02000002">
    <property type="protein sequence ID" value="TID26783.1"/>
    <property type="molecule type" value="Genomic_DNA"/>
</dbReference>
<dbReference type="OrthoDB" id="3687641at2759"/>
<feature type="compositionally biased region" description="Basic and acidic residues" evidence="2">
    <location>
        <begin position="1"/>
        <end position="10"/>
    </location>
</feature>